<organism evidence="2 3">
    <name type="scientific">Microthlaspi erraticum</name>
    <dbReference type="NCBI Taxonomy" id="1685480"/>
    <lineage>
        <taxon>Eukaryota</taxon>
        <taxon>Viridiplantae</taxon>
        <taxon>Streptophyta</taxon>
        <taxon>Embryophyta</taxon>
        <taxon>Tracheophyta</taxon>
        <taxon>Spermatophyta</taxon>
        <taxon>Magnoliopsida</taxon>
        <taxon>eudicotyledons</taxon>
        <taxon>Gunneridae</taxon>
        <taxon>Pentapetalae</taxon>
        <taxon>rosids</taxon>
        <taxon>malvids</taxon>
        <taxon>Brassicales</taxon>
        <taxon>Brassicaceae</taxon>
        <taxon>Coluteocarpeae</taxon>
        <taxon>Microthlaspi</taxon>
    </lineage>
</organism>
<dbReference type="Proteomes" id="UP000467841">
    <property type="component" value="Unassembled WGS sequence"/>
</dbReference>
<protein>
    <submittedName>
        <fullName evidence="2">Uncharacterized protein</fullName>
    </submittedName>
</protein>
<gene>
    <name evidence="2" type="ORF">MERR_LOCUS36343</name>
</gene>
<name>A0A6D2KB97_9BRAS</name>
<sequence length="97" mass="10947">MSCVLMHFNRCFLEFIESFESFESLSSLFRSTDVLDRVSITRSNKKSNGAKRRTKSAKTDRIPQGGRSILQATHSSIESRRASVAQSTSRSNMVQLD</sequence>
<reference evidence="2" key="1">
    <citation type="submission" date="2020-01" db="EMBL/GenBank/DDBJ databases">
        <authorList>
            <person name="Mishra B."/>
        </authorList>
    </citation>
    <scope>NUCLEOTIDE SEQUENCE [LARGE SCALE GENOMIC DNA]</scope>
</reference>
<dbReference type="EMBL" id="CACVBM020001407">
    <property type="protein sequence ID" value="CAA7049108.1"/>
    <property type="molecule type" value="Genomic_DNA"/>
</dbReference>
<comment type="caution">
    <text evidence="2">The sequence shown here is derived from an EMBL/GenBank/DDBJ whole genome shotgun (WGS) entry which is preliminary data.</text>
</comment>
<feature type="compositionally biased region" description="Basic residues" evidence="1">
    <location>
        <begin position="43"/>
        <end position="56"/>
    </location>
</feature>
<proteinExistence type="predicted"/>
<evidence type="ECO:0000256" key="1">
    <source>
        <dbReference type="SAM" id="MobiDB-lite"/>
    </source>
</evidence>
<evidence type="ECO:0000313" key="2">
    <source>
        <dbReference type="EMBL" id="CAA7049108.1"/>
    </source>
</evidence>
<evidence type="ECO:0000313" key="3">
    <source>
        <dbReference type="Proteomes" id="UP000467841"/>
    </source>
</evidence>
<feature type="region of interest" description="Disordered" evidence="1">
    <location>
        <begin position="43"/>
        <end position="97"/>
    </location>
</feature>
<dbReference type="AlphaFoldDB" id="A0A6D2KB97"/>
<feature type="compositionally biased region" description="Polar residues" evidence="1">
    <location>
        <begin position="84"/>
        <end position="97"/>
    </location>
</feature>
<accession>A0A6D2KB97</accession>
<keyword evidence="3" id="KW-1185">Reference proteome</keyword>